<evidence type="ECO:0000313" key="3">
    <source>
        <dbReference type="Proteomes" id="UP001600888"/>
    </source>
</evidence>
<dbReference type="Proteomes" id="UP001600888">
    <property type="component" value="Unassembled WGS sequence"/>
</dbReference>
<gene>
    <name evidence="2" type="ORF">FJTKL_03482</name>
</gene>
<feature type="region of interest" description="Disordered" evidence="1">
    <location>
        <begin position="62"/>
        <end position="87"/>
    </location>
</feature>
<name>A0ABR4F2A5_9PEZI</name>
<dbReference type="EMBL" id="JBAWTH010000015">
    <property type="protein sequence ID" value="KAL2288828.1"/>
    <property type="molecule type" value="Genomic_DNA"/>
</dbReference>
<reference evidence="2 3" key="1">
    <citation type="submission" date="2024-03" db="EMBL/GenBank/DDBJ databases">
        <title>A high-quality draft genome sequence of Diaporthe vaccinii, a causative agent of upright dieback and viscid rot disease in cranberry plants.</title>
        <authorList>
            <person name="Sarrasin M."/>
            <person name="Lang B.F."/>
            <person name="Burger G."/>
        </authorList>
    </citation>
    <scope>NUCLEOTIDE SEQUENCE [LARGE SCALE GENOMIC DNA]</scope>
    <source>
        <strain evidence="2 3">IS7</strain>
    </source>
</reference>
<comment type="caution">
    <text evidence="2">The sequence shown here is derived from an EMBL/GenBank/DDBJ whole genome shotgun (WGS) entry which is preliminary data.</text>
</comment>
<accession>A0ABR4F2A5</accession>
<keyword evidence="3" id="KW-1185">Reference proteome</keyword>
<evidence type="ECO:0000256" key="1">
    <source>
        <dbReference type="SAM" id="MobiDB-lite"/>
    </source>
</evidence>
<organism evidence="2 3">
    <name type="scientific">Diaporthe vaccinii</name>
    <dbReference type="NCBI Taxonomy" id="105482"/>
    <lineage>
        <taxon>Eukaryota</taxon>
        <taxon>Fungi</taxon>
        <taxon>Dikarya</taxon>
        <taxon>Ascomycota</taxon>
        <taxon>Pezizomycotina</taxon>
        <taxon>Sordariomycetes</taxon>
        <taxon>Sordariomycetidae</taxon>
        <taxon>Diaporthales</taxon>
        <taxon>Diaporthaceae</taxon>
        <taxon>Diaporthe</taxon>
        <taxon>Diaporthe eres species complex</taxon>
    </lineage>
</organism>
<proteinExistence type="predicted"/>
<evidence type="ECO:0000313" key="2">
    <source>
        <dbReference type="EMBL" id="KAL2288828.1"/>
    </source>
</evidence>
<protein>
    <submittedName>
        <fullName evidence="2">Uncharacterized protein</fullName>
    </submittedName>
</protein>
<sequence>MAAETDGHRLENMRAVLAFVQEHGYPDGNKCEEGNPEFCIWAMDGEVKCQTRADFASDPCWSLPPPGSKGRCNEGYSAGPPHRTPWH</sequence>